<reference evidence="4" key="1">
    <citation type="submission" date="2017-06" db="EMBL/GenBank/DDBJ databases">
        <authorList>
            <person name="Varghese N."/>
            <person name="Submissions S."/>
        </authorList>
    </citation>
    <scope>NUCLEOTIDE SEQUENCE [LARGE SCALE GENOMIC DNA]</scope>
    <source>
        <strain evidence="4">DSM 22348</strain>
    </source>
</reference>
<dbReference type="InterPro" id="IPR003010">
    <property type="entry name" value="C-N_Hydrolase"/>
</dbReference>
<sequence length="271" mass="29954">MQLELLQLAGRDGDTAYNLRRTLDAISHCAPGTDIMVFPEAQITGFLSHDNIAEQALAVDSPSVLAIQQAVRERKVAVVVGLIENDGGRYYNTTLFITPEGIQLSYRKTHLWVSEPGLVLPGDRYGTVEWRGVRIGLLICYDTEFPETARAVAALGAELILIADANMEPYGYVHRTSVTARAQENQVFAVVVNRVGEGEGNMVFAGGSAVVDPFGQMLLESGRQECRHVIQLDMTQLADARAVYDYRADQRFQLPGERIEHPDGRRELLIP</sequence>
<dbReference type="PROSITE" id="PS50263">
    <property type="entry name" value="CN_HYDROLASE"/>
    <property type="match status" value="1"/>
</dbReference>
<protein>
    <submittedName>
        <fullName evidence="3">(R)-amidase</fullName>
    </submittedName>
</protein>
<dbReference type="InterPro" id="IPR044083">
    <property type="entry name" value="RamA-like"/>
</dbReference>
<dbReference type="OrthoDB" id="9803803at2"/>
<dbReference type="Proteomes" id="UP000198407">
    <property type="component" value="Unassembled WGS sequence"/>
</dbReference>
<dbReference type="Gene3D" id="3.60.110.10">
    <property type="entry name" value="Carbon-nitrogen hydrolase"/>
    <property type="match status" value="1"/>
</dbReference>
<evidence type="ECO:0000313" key="3">
    <source>
        <dbReference type="EMBL" id="SNS49680.1"/>
    </source>
</evidence>
<dbReference type="CDD" id="cd07576">
    <property type="entry name" value="R-amidase_like"/>
    <property type="match status" value="1"/>
</dbReference>
<dbReference type="Pfam" id="PF00795">
    <property type="entry name" value="CN_hydrolase"/>
    <property type="match status" value="1"/>
</dbReference>
<dbReference type="AlphaFoldDB" id="A0A239EY47"/>
<evidence type="ECO:0000259" key="2">
    <source>
        <dbReference type="PROSITE" id="PS50263"/>
    </source>
</evidence>
<gene>
    <name evidence="3" type="ORF">SAMN05444352_10927</name>
</gene>
<proteinExistence type="predicted"/>
<keyword evidence="4" id="KW-1185">Reference proteome</keyword>
<keyword evidence="1" id="KW-0378">Hydrolase</keyword>
<dbReference type="InterPro" id="IPR036526">
    <property type="entry name" value="C-N_Hydrolase_sf"/>
</dbReference>
<dbReference type="PANTHER" id="PTHR43674:SF16">
    <property type="entry name" value="CARBON-NITROGEN FAMILY, PUTATIVE (AFU_ORTHOLOGUE AFUA_5G02350)-RELATED"/>
    <property type="match status" value="1"/>
</dbReference>
<feature type="domain" description="CN hydrolase" evidence="2">
    <location>
        <begin position="1"/>
        <end position="236"/>
    </location>
</feature>
<dbReference type="STRING" id="1215104.GCA_000730585_00129"/>
<organism evidence="3 4">
    <name type="scientific">Pseudomonas japonica</name>
    <dbReference type="NCBI Taxonomy" id="256466"/>
    <lineage>
        <taxon>Bacteria</taxon>
        <taxon>Pseudomonadati</taxon>
        <taxon>Pseudomonadota</taxon>
        <taxon>Gammaproteobacteria</taxon>
        <taxon>Pseudomonadales</taxon>
        <taxon>Pseudomonadaceae</taxon>
        <taxon>Pseudomonas</taxon>
    </lineage>
</organism>
<dbReference type="RefSeq" id="WP_042130476.1">
    <property type="nucleotide sequence ID" value="NZ_FZOL01000009.1"/>
</dbReference>
<name>A0A239EY47_9PSED</name>
<evidence type="ECO:0000256" key="1">
    <source>
        <dbReference type="ARBA" id="ARBA00022801"/>
    </source>
</evidence>
<dbReference type="InterPro" id="IPR050345">
    <property type="entry name" value="Aliph_Amidase/BUP"/>
</dbReference>
<evidence type="ECO:0000313" key="4">
    <source>
        <dbReference type="Proteomes" id="UP000198407"/>
    </source>
</evidence>
<dbReference type="PANTHER" id="PTHR43674">
    <property type="entry name" value="NITRILASE C965.09-RELATED"/>
    <property type="match status" value="1"/>
</dbReference>
<accession>A0A239EY47</accession>
<dbReference type="EMBL" id="FZOL01000009">
    <property type="protein sequence ID" value="SNS49680.1"/>
    <property type="molecule type" value="Genomic_DNA"/>
</dbReference>
<dbReference type="GO" id="GO:0016811">
    <property type="term" value="F:hydrolase activity, acting on carbon-nitrogen (but not peptide) bonds, in linear amides"/>
    <property type="evidence" value="ECO:0007669"/>
    <property type="project" value="TreeGrafter"/>
</dbReference>
<dbReference type="SUPFAM" id="SSF56317">
    <property type="entry name" value="Carbon-nitrogen hydrolase"/>
    <property type="match status" value="1"/>
</dbReference>